<sequence length="98" mass="11102">MTYSILRHHDEPQQMWIFINSAMKLDNLSEKHLSCSQNIIEILQNSQKTSKSLKACKAQTVGMTQMLGSRVVSLNRSEYSACKTNEECVASISIEARH</sequence>
<accession>A0AAV4U236</accession>
<keyword evidence="2" id="KW-1185">Reference proteome</keyword>
<evidence type="ECO:0000313" key="1">
    <source>
        <dbReference type="EMBL" id="GIY51797.1"/>
    </source>
</evidence>
<comment type="caution">
    <text evidence="1">The sequence shown here is derived from an EMBL/GenBank/DDBJ whole genome shotgun (WGS) entry which is preliminary data.</text>
</comment>
<reference evidence="1 2" key="1">
    <citation type="submission" date="2021-06" db="EMBL/GenBank/DDBJ databases">
        <title>Caerostris extrusa draft genome.</title>
        <authorList>
            <person name="Kono N."/>
            <person name="Arakawa K."/>
        </authorList>
    </citation>
    <scope>NUCLEOTIDE SEQUENCE [LARGE SCALE GENOMIC DNA]</scope>
</reference>
<name>A0AAV4U236_CAEEX</name>
<organism evidence="1 2">
    <name type="scientific">Caerostris extrusa</name>
    <name type="common">Bark spider</name>
    <name type="synonym">Caerostris bankana</name>
    <dbReference type="NCBI Taxonomy" id="172846"/>
    <lineage>
        <taxon>Eukaryota</taxon>
        <taxon>Metazoa</taxon>
        <taxon>Ecdysozoa</taxon>
        <taxon>Arthropoda</taxon>
        <taxon>Chelicerata</taxon>
        <taxon>Arachnida</taxon>
        <taxon>Araneae</taxon>
        <taxon>Araneomorphae</taxon>
        <taxon>Entelegynae</taxon>
        <taxon>Araneoidea</taxon>
        <taxon>Araneidae</taxon>
        <taxon>Caerostris</taxon>
    </lineage>
</organism>
<dbReference type="EMBL" id="BPLR01012160">
    <property type="protein sequence ID" value="GIY51797.1"/>
    <property type="molecule type" value="Genomic_DNA"/>
</dbReference>
<evidence type="ECO:0000313" key="2">
    <source>
        <dbReference type="Proteomes" id="UP001054945"/>
    </source>
</evidence>
<proteinExistence type="predicted"/>
<protein>
    <submittedName>
        <fullName evidence="1">Uncharacterized protein</fullName>
    </submittedName>
</protein>
<dbReference type="AlphaFoldDB" id="A0AAV4U236"/>
<gene>
    <name evidence="1" type="ORF">CEXT_541851</name>
</gene>
<dbReference type="Proteomes" id="UP001054945">
    <property type="component" value="Unassembled WGS sequence"/>
</dbReference>